<evidence type="ECO:0000313" key="2">
    <source>
        <dbReference type="EMBL" id="CAE8617120.1"/>
    </source>
</evidence>
<keyword evidence="3" id="KW-1185">Reference proteome</keyword>
<dbReference type="InterPro" id="IPR023214">
    <property type="entry name" value="HAD_sf"/>
</dbReference>
<feature type="region of interest" description="Disordered" evidence="1">
    <location>
        <begin position="588"/>
        <end position="696"/>
    </location>
</feature>
<feature type="region of interest" description="Disordered" evidence="1">
    <location>
        <begin position="711"/>
        <end position="735"/>
    </location>
</feature>
<accession>A0A813G351</accession>
<dbReference type="Gene3D" id="3.40.50.1000">
    <property type="entry name" value="HAD superfamily/HAD-like"/>
    <property type="match status" value="1"/>
</dbReference>
<dbReference type="GO" id="GO:0006281">
    <property type="term" value="P:DNA repair"/>
    <property type="evidence" value="ECO:0007669"/>
    <property type="project" value="TreeGrafter"/>
</dbReference>
<evidence type="ECO:0000256" key="1">
    <source>
        <dbReference type="SAM" id="MobiDB-lite"/>
    </source>
</evidence>
<feature type="compositionally biased region" description="Low complexity" evidence="1">
    <location>
        <begin position="684"/>
        <end position="695"/>
    </location>
</feature>
<dbReference type="SUPFAM" id="SSF56784">
    <property type="entry name" value="HAD-like"/>
    <property type="match status" value="1"/>
</dbReference>
<dbReference type="Gene3D" id="1.10.150.240">
    <property type="entry name" value="Putative phosphatase, domain 2"/>
    <property type="match status" value="1"/>
</dbReference>
<sequence>MAERIRLLIPAGERQSHLIPCRWVADSEVKDGWAKPEEECLLGSLQWSAVVLGERTIDLEVSLLRASHEAEGPPSIRWLQQKSSGRSFQGSFVPAEDPLFTDHDPAAFDAVLFEFDNTYSWWTEKEVELVTIRTSLEPANSGPPPLPALRPLSPLLRCTGCGPWGSEFVEKLDFWLEAAAAQCPEPSEASEVLGADAILSGILQLRSMCREPIVKVKASRSSSKLAAVLDSTSLGKNPPSEEAASFLGGASEQSEETALGLDDGPLTGGGEAEEPVHKGIVASGYATFSDSGTLRVCLGAPEGVVLLTPLNEGLFIVNSLGAPGLRPGSGFGLFLSPARMSVSCPVDVADFLNRLRENLGEAEARVSHCSQSVEAAWTLTSQRLSAFDSRLSALDSHLAELADHKAHLAVDTQPDSGLNNRIELLESRFEEFWRTIEFKCEQLAEHQRLQPRADGDKAWKGVASAELQLEPLALARLRLRVDALAEGLAAEARLRKEDIGRLERMLLSISAGRNAEAAAPIQAPTMMKPALVPVARTSDASAERPGRELPTGVEILGSFDCFHTSNQSWFREAEISGASSADFCHSSRFEARPPQTGPSRSFSQPSVVPVPRTAPRPAPTGTRASLQQIGSGDTILAAYGDDPGGRRAPPELKSSASSHPVLGLPRGSMCDQSDLSGRLPPRLPQGSPSGSESQSFDGALTLSWAKGTHVPSQHSLLQSQPQRLQSLPPPQPLASCGLTPPAGLLVASPLIGAPPVAALPWRSPGPLSLAPALESVADHHGGHTPMMLMGYRPQPTLGPALGLSQVNQASRMSWGKLHDGQVSGEIAAPSLAGPASCHAACEGASLFDKLDANHDGFLTREVMFQTDQNPDAESLRIRLSIGTQHEMTLVFVELIVLPAVYYHFNLICILAAFEFTGARYSGDGDAMHQSGDGSAFERDVGNTRHDSLRRVRFMPVAPHIGSAAHRLIVAGVSLALLLLPSTRCFQTTAFSAFGRLRPERASRTQMAQQLEETVGRTPAKTLRFRVLLLDHDDTTVRGTEEVHYPAHVESVKLLRPDLEAVSLDGWFLKNHEPGVSNYLKSLFTSEQMVEEHEIWHRAMEGRVPAFYEGMPELLSEFRARGGRVAVVSHSPASTIWRHYEAHPLAERIRPDLVLGWDNNPEKRKPAVWPALHALEQLGVAPSEALVVDDLSPGVKMAKAAGVATAGAGWGHSVPAIEGYMRQECNHYFVTVQELAGFLFGPDVPGASSL</sequence>
<comment type="caution">
    <text evidence="2">The sequence shown here is derived from an EMBL/GenBank/DDBJ whole genome shotgun (WGS) entry which is preliminary data.</text>
</comment>
<evidence type="ECO:0000313" key="3">
    <source>
        <dbReference type="Proteomes" id="UP000654075"/>
    </source>
</evidence>
<dbReference type="InterPro" id="IPR050155">
    <property type="entry name" value="HAD-like_hydrolase_sf"/>
</dbReference>
<dbReference type="SFLD" id="SFLDS00003">
    <property type="entry name" value="Haloacid_Dehalogenase"/>
    <property type="match status" value="1"/>
</dbReference>
<dbReference type="AlphaFoldDB" id="A0A813G351"/>
<feature type="compositionally biased region" description="Low complexity" evidence="1">
    <location>
        <begin position="711"/>
        <end position="726"/>
    </location>
</feature>
<dbReference type="PANTHER" id="PTHR43434">
    <property type="entry name" value="PHOSPHOGLYCOLATE PHOSPHATASE"/>
    <property type="match status" value="1"/>
</dbReference>
<dbReference type="OrthoDB" id="24559at2759"/>
<gene>
    <name evidence="2" type="ORF">PGLA1383_LOCUS34785</name>
</gene>
<organism evidence="2 3">
    <name type="scientific">Polarella glacialis</name>
    <name type="common">Dinoflagellate</name>
    <dbReference type="NCBI Taxonomy" id="89957"/>
    <lineage>
        <taxon>Eukaryota</taxon>
        <taxon>Sar</taxon>
        <taxon>Alveolata</taxon>
        <taxon>Dinophyceae</taxon>
        <taxon>Suessiales</taxon>
        <taxon>Suessiaceae</taxon>
        <taxon>Polarella</taxon>
    </lineage>
</organism>
<dbReference type="EMBL" id="CAJNNV010026065">
    <property type="protein sequence ID" value="CAE8617120.1"/>
    <property type="molecule type" value="Genomic_DNA"/>
</dbReference>
<dbReference type="NCBIfam" id="TIGR01509">
    <property type="entry name" value="HAD-SF-IA-v3"/>
    <property type="match status" value="1"/>
</dbReference>
<reference evidence="2" key="1">
    <citation type="submission" date="2021-02" db="EMBL/GenBank/DDBJ databases">
        <authorList>
            <person name="Dougan E. K."/>
            <person name="Rhodes N."/>
            <person name="Thang M."/>
            <person name="Chan C."/>
        </authorList>
    </citation>
    <scope>NUCLEOTIDE SEQUENCE</scope>
</reference>
<dbReference type="GO" id="GO:0008967">
    <property type="term" value="F:phosphoglycolate phosphatase activity"/>
    <property type="evidence" value="ECO:0007669"/>
    <property type="project" value="TreeGrafter"/>
</dbReference>
<dbReference type="InterPro" id="IPR041492">
    <property type="entry name" value="HAD_2"/>
</dbReference>
<dbReference type="InterPro" id="IPR023198">
    <property type="entry name" value="PGP-like_dom2"/>
</dbReference>
<dbReference type="PANTHER" id="PTHR43434:SF1">
    <property type="entry name" value="PHOSPHOGLYCOLATE PHOSPHATASE"/>
    <property type="match status" value="1"/>
</dbReference>
<proteinExistence type="predicted"/>
<feature type="region of interest" description="Disordered" evidence="1">
    <location>
        <begin position="231"/>
        <end position="269"/>
    </location>
</feature>
<name>A0A813G351_POLGL</name>
<dbReference type="Proteomes" id="UP000654075">
    <property type="component" value="Unassembled WGS sequence"/>
</dbReference>
<dbReference type="InterPro" id="IPR036412">
    <property type="entry name" value="HAD-like_sf"/>
</dbReference>
<protein>
    <submittedName>
        <fullName evidence="2">Uncharacterized protein</fullName>
    </submittedName>
</protein>
<dbReference type="SFLD" id="SFLDG01129">
    <property type="entry name" value="C1.5:_HAD__Beta-PGM__Phosphata"/>
    <property type="match status" value="1"/>
</dbReference>
<feature type="compositionally biased region" description="Polar residues" evidence="1">
    <location>
        <begin position="597"/>
        <end position="606"/>
    </location>
</feature>
<dbReference type="Pfam" id="PF13419">
    <property type="entry name" value="HAD_2"/>
    <property type="match status" value="1"/>
</dbReference>
<dbReference type="InterPro" id="IPR006439">
    <property type="entry name" value="HAD-SF_hydro_IA"/>
</dbReference>